<dbReference type="InterPro" id="IPR012337">
    <property type="entry name" value="RNaseH-like_sf"/>
</dbReference>
<evidence type="ECO:0000259" key="1">
    <source>
        <dbReference type="PROSITE" id="PS50994"/>
    </source>
</evidence>
<dbReference type="EMBL" id="CP096034">
    <property type="protein sequence ID" value="UPM54533.1"/>
    <property type="molecule type" value="Genomic_DNA"/>
</dbReference>
<proteinExistence type="predicted"/>
<gene>
    <name evidence="2" type="ORF">MY490_01095</name>
</gene>
<organism evidence="2 3">
    <name type="scientific">Gottfriedia acidiceleris</name>
    <dbReference type="NCBI Taxonomy" id="371036"/>
    <lineage>
        <taxon>Bacteria</taxon>
        <taxon>Bacillati</taxon>
        <taxon>Bacillota</taxon>
        <taxon>Bacilli</taxon>
        <taxon>Bacillales</taxon>
        <taxon>Bacillaceae</taxon>
        <taxon>Gottfriedia</taxon>
    </lineage>
</organism>
<feature type="domain" description="Integrase catalytic" evidence="1">
    <location>
        <begin position="282"/>
        <end position="500"/>
    </location>
</feature>
<dbReference type="InterPro" id="IPR001584">
    <property type="entry name" value="Integrase_cat-core"/>
</dbReference>
<dbReference type="Pfam" id="PF09299">
    <property type="entry name" value="Mu-transpos_C"/>
    <property type="match status" value="1"/>
</dbReference>
<dbReference type="SUPFAM" id="SSF53098">
    <property type="entry name" value="Ribonuclease H-like"/>
    <property type="match status" value="1"/>
</dbReference>
<dbReference type="InterPro" id="IPR015378">
    <property type="entry name" value="Transposase-like_Mu_C"/>
</dbReference>
<sequence>MFVSNEIISFKGADGESFRERILWIDEDYVICYTINLNDNNALPIKRKISDLEQLLIEKILTSKNKDPYFYIYEQEEQIPERHKEIRDERWKIIETMCLMEPEVYEKSKRGSLIQQTVKNTGKSKKVIYDYLRQFWVRGKVKNTLLPDYRNSGNRGKERILNSNKTGRPRKFETIQGVGINVDEELKRIFNISIKKFYHTTKQNSLTVAYKLMIAEYFADDYRYENGVKLPILKDKGLLPTFRQFEYWYKKTYSNEEKIRKRKGDRRYELQHRAVLGTSVGVMYGPGTKFQIDATIADVYLVSKYNRNWIIGRPIIYVVIDVFSRMVTGLYVGLEGPSWLGACMALANAASDKVAYCKEFNIDIEPEEWNTNFLPRTLLADRGELEGYDVERIVNAFSINVENTPPYRADWKGIVEQHFRTINRKVKPFLPGEVVKDLRVRGDKDYRIEATLNLEEFTQIIIECVLYHNNSHWLKNYNCEEMMLTDEVKLIPREIWNWGIKNRSGFLRTFSEDIVKLHLLPGGNATVSFKGIEFKGMRYSCERAIKERWFNEARDRSWKVKVSYDPRNMNKIYIHVDDGNGYEICTLLEHQMKYKDLFLHDVEYLQLYEEYNAKSYASYELQEEVNLQAEISTIVNNAKSKMKNEKEQISNNKRIKGIRANRALEKEARRVEEAFILSNHEEESQLDTIHSDSLEDSNTKNHLNKMDLLRQKQKEMKEFAKRKSKLF</sequence>
<accession>A0ABY4JNV9</accession>
<dbReference type="Proteomes" id="UP000830639">
    <property type="component" value="Chromosome"/>
</dbReference>
<protein>
    <submittedName>
        <fullName evidence="2">Mu transposase C-terminal domain-containing protein</fullName>
    </submittedName>
</protein>
<dbReference type="InterPro" id="IPR036397">
    <property type="entry name" value="RNaseH_sf"/>
</dbReference>
<name>A0ABY4JNV9_9BACI</name>
<evidence type="ECO:0000313" key="3">
    <source>
        <dbReference type="Proteomes" id="UP000830639"/>
    </source>
</evidence>
<dbReference type="RefSeq" id="WP_248267636.1">
    <property type="nucleotide sequence ID" value="NZ_CP096034.1"/>
</dbReference>
<dbReference type="PROSITE" id="PS50994">
    <property type="entry name" value="INTEGRASE"/>
    <property type="match status" value="1"/>
</dbReference>
<evidence type="ECO:0000313" key="2">
    <source>
        <dbReference type="EMBL" id="UPM54533.1"/>
    </source>
</evidence>
<reference evidence="2 3" key="1">
    <citation type="submission" date="2022-04" db="EMBL/GenBank/DDBJ databases">
        <title>Mechanism of arsenic methylation and mitigation arsenic toxicity by Bacillus sp. LH14 from an Arsenic-Contaminated Paddy Soil.</title>
        <authorList>
            <person name="Wang D."/>
        </authorList>
    </citation>
    <scope>NUCLEOTIDE SEQUENCE [LARGE SCALE GENOMIC DNA]</scope>
    <source>
        <strain evidence="2 3">LH14</strain>
    </source>
</reference>
<dbReference type="Gene3D" id="3.30.420.10">
    <property type="entry name" value="Ribonuclease H-like superfamily/Ribonuclease H"/>
    <property type="match status" value="1"/>
</dbReference>
<keyword evidence="3" id="KW-1185">Reference proteome</keyword>